<dbReference type="PROSITE" id="PS00409">
    <property type="entry name" value="PROKAR_NTER_METHYL"/>
    <property type="match status" value="1"/>
</dbReference>
<dbReference type="AlphaFoldDB" id="A0A369WX62"/>
<dbReference type="Gene3D" id="3.55.40.10">
    <property type="entry name" value="minor pseudopilin epsh domain"/>
    <property type="match status" value="1"/>
</dbReference>
<feature type="domain" description="General secretion pathway GspH" evidence="12">
    <location>
        <begin position="49"/>
        <end position="174"/>
    </location>
</feature>
<evidence type="ECO:0000313" key="14">
    <source>
        <dbReference type="Proteomes" id="UP000253769"/>
    </source>
</evidence>
<evidence type="ECO:0000256" key="9">
    <source>
        <dbReference type="ARBA" id="ARBA00025772"/>
    </source>
</evidence>
<keyword evidence="4" id="KW-0488">Methylation</keyword>
<proteinExistence type="inferred from homology"/>
<evidence type="ECO:0000256" key="11">
    <source>
        <dbReference type="SAM" id="Phobius"/>
    </source>
</evidence>
<dbReference type="GO" id="GO:0005886">
    <property type="term" value="C:plasma membrane"/>
    <property type="evidence" value="ECO:0007669"/>
    <property type="project" value="UniProtKB-SubCell"/>
</dbReference>
<dbReference type="Pfam" id="PF12019">
    <property type="entry name" value="GspH"/>
    <property type="match status" value="1"/>
</dbReference>
<keyword evidence="6 11" id="KW-0812">Transmembrane</keyword>
<dbReference type="InterPro" id="IPR045584">
    <property type="entry name" value="Pilin-like"/>
</dbReference>
<dbReference type="SUPFAM" id="SSF54523">
    <property type="entry name" value="Pili subunits"/>
    <property type="match status" value="1"/>
</dbReference>
<evidence type="ECO:0000256" key="5">
    <source>
        <dbReference type="ARBA" id="ARBA00022519"/>
    </source>
</evidence>
<comment type="caution">
    <text evidence="13">The sequence shown here is derived from an EMBL/GenBank/DDBJ whole genome shotgun (WGS) entry which is preliminary data.</text>
</comment>
<keyword evidence="5" id="KW-0997">Cell inner membrane</keyword>
<dbReference type="InterPro" id="IPR012902">
    <property type="entry name" value="N_methyl_site"/>
</dbReference>
<feature type="transmembrane region" description="Helical" evidence="11">
    <location>
        <begin position="12"/>
        <end position="36"/>
    </location>
</feature>
<gene>
    <name evidence="13" type="ORF">DV711_00415</name>
</gene>
<protein>
    <recommendedName>
        <fullName evidence="2">Type II secretion system protein H</fullName>
    </recommendedName>
    <alternativeName>
        <fullName evidence="10">General secretion pathway protein H</fullName>
    </alternativeName>
</protein>
<name>A0A369WX62_9GAMM</name>
<evidence type="ECO:0000259" key="12">
    <source>
        <dbReference type="Pfam" id="PF12019"/>
    </source>
</evidence>
<evidence type="ECO:0000313" key="13">
    <source>
        <dbReference type="EMBL" id="RDE24105.1"/>
    </source>
</evidence>
<comment type="subcellular location">
    <subcellularLocation>
        <location evidence="1">Cell inner membrane</location>
        <topology evidence="1">Single-pass membrane protein</topology>
    </subcellularLocation>
</comment>
<dbReference type="NCBIfam" id="TIGR02532">
    <property type="entry name" value="IV_pilin_GFxxxE"/>
    <property type="match status" value="1"/>
</dbReference>
<keyword evidence="7 11" id="KW-1133">Transmembrane helix</keyword>
<sequence>MPKPWNKTVQKGFTLIELLITVSLIAILAGLVAPGFSSFIQDNRLTSQINTLIGVIHMARGEAANRRGIVTLCASDNGSNCNTTNWEAGWILFTDSNNGGNAVIDGDDQLLHYQEPLIGGNNLRASGFGGTNLGRLQFASTGFLLDTDSSAGTFTLCDDRGVSEARAIVVNISGVSRLAVDEDGDNTLNNHQGATGEISC</sequence>
<evidence type="ECO:0000256" key="3">
    <source>
        <dbReference type="ARBA" id="ARBA00022475"/>
    </source>
</evidence>
<keyword evidence="3" id="KW-1003">Cell membrane</keyword>
<dbReference type="GO" id="GO:0015628">
    <property type="term" value="P:protein secretion by the type II secretion system"/>
    <property type="evidence" value="ECO:0007669"/>
    <property type="project" value="InterPro"/>
</dbReference>
<dbReference type="EMBL" id="QQOH01000001">
    <property type="protein sequence ID" value="RDE24105.1"/>
    <property type="molecule type" value="Genomic_DNA"/>
</dbReference>
<comment type="similarity">
    <text evidence="9">Belongs to the GSP H family.</text>
</comment>
<accession>A0A369WX62</accession>
<keyword evidence="14" id="KW-1185">Reference proteome</keyword>
<evidence type="ECO:0000256" key="6">
    <source>
        <dbReference type="ARBA" id="ARBA00022692"/>
    </source>
</evidence>
<evidence type="ECO:0000256" key="4">
    <source>
        <dbReference type="ARBA" id="ARBA00022481"/>
    </source>
</evidence>
<dbReference type="GO" id="GO:0015627">
    <property type="term" value="C:type II protein secretion system complex"/>
    <property type="evidence" value="ECO:0007669"/>
    <property type="project" value="InterPro"/>
</dbReference>
<reference evidence="13 14" key="1">
    <citation type="submission" date="2018-07" db="EMBL/GenBank/DDBJ databases">
        <title>Motiliproteus coralliicola sp. nov., a bacterium isolated from Coral.</title>
        <authorList>
            <person name="Wang G."/>
        </authorList>
    </citation>
    <scope>NUCLEOTIDE SEQUENCE [LARGE SCALE GENOMIC DNA]</scope>
    <source>
        <strain evidence="13 14">C34</strain>
    </source>
</reference>
<dbReference type="Pfam" id="PF07963">
    <property type="entry name" value="N_methyl"/>
    <property type="match status" value="1"/>
</dbReference>
<evidence type="ECO:0000256" key="1">
    <source>
        <dbReference type="ARBA" id="ARBA00004377"/>
    </source>
</evidence>
<dbReference type="InterPro" id="IPR022346">
    <property type="entry name" value="T2SS_GspH"/>
</dbReference>
<evidence type="ECO:0000256" key="7">
    <source>
        <dbReference type="ARBA" id="ARBA00022989"/>
    </source>
</evidence>
<dbReference type="Proteomes" id="UP000253769">
    <property type="component" value="Unassembled WGS sequence"/>
</dbReference>
<evidence type="ECO:0000256" key="8">
    <source>
        <dbReference type="ARBA" id="ARBA00023136"/>
    </source>
</evidence>
<evidence type="ECO:0000256" key="2">
    <source>
        <dbReference type="ARBA" id="ARBA00021549"/>
    </source>
</evidence>
<organism evidence="13 14">
    <name type="scientific">Motiliproteus coralliicola</name>
    <dbReference type="NCBI Taxonomy" id="2283196"/>
    <lineage>
        <taxon>Bacteria</taxon>
        <taxon>Pseudomonadati</taxon>
        <taxon>Pseudomonadota</taxon>
        <taxon>Gammaproteobacteria</taxon>
        <taxon>Oceanospirillales</taxon>
        <taxon>Oceanospirillaceae</taxon>
        <taxon>Motiliproteus</taxon>
    </lineage>
</organism>
<evidence type="ECO:0000256" key="10">
    <source>
        <dbReference type="ARBA" id="ARBA00030775"/>
    </source>
</evidence>
<keyword evidence="8 11" id="KW-0472">Membrane</keyword>